<evidence type="ECO:0000313" key="3">
    <source>
        <dbReference type="Proteomes" id="UP001153954"/>
    </source>
</evidence>
<dbReference type="EMBL" id="CAKOGL010000030">
    <property type="protein sequence ID" value="CAH2106900.1"/>
    <property type="molecule type" value="Genomic_DNA"/>
</dbReference>
<organism evidence="2 3">
    <name type="scientific">Euphydryas editha</name>
    <name type="common">Edith's checkerspot</name>
    <dbReference type="NCBI Taxonomy" id="104508"/>
    <lineage>
        <taxon>Eukaryota</taxon>
        <taxon>Metazoa</taxon>
        <taxon>Ecdysozoa</taxon>
        <taxon>Arthropoda</taxon>
        <taxon>Hexapoda</taxon>
        <taxon>Insecta</taxon>
        <taxon>Pterygota</taxon>
        <taxon>Neoptera</taxon>
        <taxon>Endopterygota</taxon>
        <taxon>Lepidoptera</taxon>
        <taxon>Glossata</taxon>
        <taxon>Ditrysia</taxon>
        <taxon>Papilionoidea</taxon>
        <taxon>Nymphalidae</taxon>
        <taxon>Nymphalinae</taxon>
        <taxon>Euphydryas</taxon>
    </lineage>
</organism>
<gene>
    <name evidence="2" type="ORF">EEDITHA_LOCUS20979</name>
</gene>
<reference evidence="2" key="1">
    <citation type="submission" date="2022-03" db="EMBL/GenBank/DDBJ databases">
        <authorList>
            <person name="Tunstrom K."/>
        </authorList>
    </citation>
    <scope>NUCLEOTIDE SEQUENCE</scope>
</reference>
<proteinExistence type="predicted"/>
<sequence length="96" mass="10179">MSGVRHAGGRRVPGSQRRRAVARRDGAGAARGGRALAGQWRSADHCSRPARVCAGRRSEVRGGAAAVNHARCQLPAGHRPAARRPQLTGRRDRGSN</sequence>
<comment type="caution">
    <text evidence="2">The sequence shown here is derived from an EMBL/GenBank/DDBJ whole genome shotgun (WGS) entry which is preliminary data.</text>
</comment>
<name>A0AAU9VAY4_EUPED</name>
<feature type="region of interest" description="Disordered" evidence="1">
    <location>
        <begin position="73"/>
        <end position="96"/>
    </location>
</feature>
<dbReference type="Proteomes" id="UP001153954">
    <property type="component" value="Unassembled WGS sequence"/>
</dbReference>
<evidence type="ECO:0000313" key="2">
    <source>
        <dbReference type="EMBL" id="CAH2106900.1"/>
    </source>
</evidence>
<protein>
    <submittedName>
        <fullName evidence="2">Uncharacterized protein</fullName>
    </submittedName>
</protein>
<evidence type="ECO:0000256" key="1">
    <source>
        <dbReference type="SAM" id="MobiDB-lite"/>
    </source>
</evidence>
<feature type="region of interest" description="Disordered" evidence="1">
    <location>
        <begin position="1"/>
        <end position="45"/>
    </location>
</feature>
<accession>A0AAU9VAY4</accession>
<dbReference type="AlphaFoldDB" id="A0AAU9VAY4"/>
<keyword evidence="3" id="KW-1185">Reference proteome</keyword>